<dbReference type="Proteomes" id="UP000006798">
    <property type="component" value="Plasmid pBB1"/>
</dbReference>
<dbReference type="PANTHER" id="PTHR33678">
    <property type="entry name" value="BLL1576 PROTEIN"/>
    <property type="match status" value="1"/>
</dbReference>
<evidence type="ECO:0000313" key="4">
    <source>
        <dbReference type="Proteomes" id="UP000006798"/>
    </source>
</evidence>
<dbReference type="EMBL" id="CP002879">
    <property type="protein sequence ID" value="AEI82413.1"/>
    <property type="molecule type" value="Genomic_DNA"/>
</dbReference>
<protein>
    <submittedName>
        <fullName evidence="3">Uncharacterized protein</fullName>
    </submittedName>
</protein>
<dbReference type="HOGENOM" id="CLU_1145699_0_0_4"/>
<evidence type="ECO:0000259" key="2">
    <source>
        <dbReference type="Pfam" id="PF13817"/>
    </source>
</evidence>
<dbReference type="InterPro" id="IPR004291">
    <property type="entry name" value="Transposase_IS66_central"/>
</dbReference>
<proteinExistence type="predicted"/>
<geneLocation type="plasmid" evidence="3 4">
    <name>pBB1</name>
</geneLocation>
<name>F8GUK9_CUPNN</name>
<dbReference type="InterPro" id="IPR052344">
    <property type="entry name" value="Transposase-related"/>
</dbReference>
<gene>
    <name evidence="3" type="ordered locus">CNE_BB1p10020</name>
</gene>
<feature type="domain" description="Transposase IS66 C-terminal" evidence="2">
    <location>
        <begin position="198"/>
        <end position="235"/>
    </location>
</feature>
<dbReference type="AlphaFoldDB" id="F8GUK9"/>
<organism evidence="3 4">
    <name type="scientific">Cupriavidus necator (strain ATCC 43291 / DSM 13513 / CCUG 52238 / LMG 8453 / N-1)</name>
    <name type="common">Ralstonia eutropha</name>
    <dbReference type="NCBI Taxonomy" id="1042878"/>
    <lineage>
        <taxon>Bacteria</taxon>
        <taxon>Pseudomonadati</taxon>
        <taxon>Pseudomonadota</taxon>
        <taxon>Betaproteobacteria</taxon>
        <taxon>Burkholderiales</taxon>
        <taxon>Burkholderiaceae</taxon>
        <taxon>Cupriavidus</taxon>
    </lineage>
</organism>
<accession>F8GUK9</accession>
<dbReference type="KEGG" id="cnc:CNE_BB1p10020"/>
<evidence type="ECO:0000259" key="1">
    <source>
        <dbReference type="Pfam" id="PF03050"/>
    </source>
</evidence>
<dbReference type="PANTHER" id="PTHR33678:SF1">
    <property type="entry name" value="BLL1576 PROTEIN"/>
    <property type="match status" value="1"/>
</dbReference>
<feature type="domain" description="Transposase IS66 central" evidence="1">
    <location>
        <begin position="68"/>
        <end position="191"/>
    </location>
</feature>
<evidence type="ECO:0000313" key="3">
    <source>
        <dbReference type="EMBL" id="AEI82413.1"/>
    </source>
</evidence>
<keyword evidence="3" id="KW-0614">Plasmid</keyword>
<dbReference type="InterPro" id="IPR039552">
    <property type="entry name" value="IS66_C"/>
</dbReference>
<reference evidence="3 4" key="1">
    <citation type="journal article" date="2011" name="J. Bacteriol.">
        <title>Complete genome sequence of the type strain Cupriavidus necator N-1.</title>
        <authorList>
            <person name="Poehlein A."/>
            <person name="Kusian B."/>
            <person name="Friedrich B."/>
            <person name="Daniel R."/>
            <person name="Bowien B."/>
        </authorList>
    </citation>
    <scope>NUCLEOTIDE SEQUENCE [LARGE SCALE GENOMIC DNA]</scope>
    <source>
        <strain evidence="4">ATCC 43291 / DSM 13513 / CCUG 52238 / LMG 8453 / N-1</strain>
        <plasmid evidence="3 4">pBB1</plasmid>
    </source>
</reference>
<dbReference type="Pfam" id="PF03050">
    <property type="entry name" value="DDE_Tnp_IS66"/>
    <property type="match status" value="1"/>
</dbReference>
<sequence>MAERDPRNRSSWRANLFQEHRLEIGAVLPPARPLNCRHLIHRIHDPPSCGRCFIASIDSRWNNWSLTFYELHANHKSEVSGQALAYIGMLYDVEREVATLSPEERRRMRQEKAHAVADALHAWMIGQRQKVPDGSAIAKALDYSLKRWEALTRYLDDGNAPIDNNWVENQIRPWAIGRSNWLFAGSLRAGQRAAAVMSLVRSAQLNGLDPHAYLTDVLTRLPTQRASAIGELLPHRWTAAVS</sequence>
<dbReference type="Pfam" id="PF13817">
    <property type="entry name" value="DDE_Tnp_IS66_C"/>
    <property type="match status" value="1"/>
</dbReference>